<accession>A0AAV5F3G4</accession>
<reference evidence="3" key="1">
    <citation type="journal article" date="2018" name="DNA Res.">
        <title>Multiple hybrid de novo genome assembly of finger millet, an orphan allotetraploid crop.</title>
        <authorList>
            <person name="Hatakeyama M."/>
            <person name="Aluri S."/>
            <person name="Balachadran M.T."/>
            <person name="Sivarajan S.R."/>
            <person name="Patrignani A."/>
            <person name="Gruter S."/>
            <person name="Poveda L."/>
            <person name="Shimizu-Inatsugi R."/>
            <person name="Baeten J."/>
            <person name="Francoijs K.J."/>
            <person name="Nataraja K.N."/>
            <person name="Reddy Y.A.N."/>
            <person name="Phadnis S."/>
            <person name="Ravikumar R.L."/>
            <person name="Schlapbach R."/>
            <person name="Sreeman S.M."/>
            <person name="Shimizu K.K."/>
        </authorList>
    </citation>
    <scope>NUCLEOTIDE SEQUENCE</scope>
</reference>
<evidence type="ECO:0000259" key="2">
    <source>
        <dbReference type="Pfam" id="PF05057"/>
    </source>
</evidence>
<sequence>MPNPRAAVPPSPMATRHLTRAKPPAASAHAAAASAAALARPGRGGLKFAGTFYFHPVSRGSPVSCSSMDTPKIKQGPDHLLVLVHGIMASPSDWTYGEAVLKRRLGDNFYIYASSSNIYTRTFDGIDIAGRRLADEVKNEWLHNAGAGVIAHVADSVKQQESRPCFPANL</sequence>
<comment type="caution">
    <text evidence="3">The sequence shown here is derived from an EMBL/GenBank/DDBJ whole genome shotgun (WGS) entry which is preliminary data.</text>
</comment>
<evidence type="ECO:0000256" key="1">
    <source>
        <dbReference type="SAM" id="MobiDB-lite"/>
    </source>
</evidence>
<dbReference type="InterPro" id="IPR044294">
    <property type="entry name" value="Lipase-like"/>
</dbReference>
<dbReference type="Proteomes" id="UP001054889">
    <property type="component" value="Unassembled WGS sequence"/>
</dbReference>
<dbReference type="InterPro" id="IPR007751">
    <property type="entry name" value="DUF676_lipase-like"/>
</dbReference>
<organism evidence="3 4">
    <name type="scientific">Eleusine coracana subsp. coracana</name>
    <dbReference type="NCBI Taxonomy" id="191504"/>
    <lineage>
        <taxon>Eukaryota</taxon>
        <taxon>Viridiplantae</taxon>
        <taxon>Streptophyta</taxon>
        <taxon>Embryophyta</taxon>
        <taxon>Tracheophyta</taxon>
        <taxon>Spermatophyta</taxon>
        <taxon>Magnoliopsida</taxon>
        <taxon>Liliopsida</taxon>
        <taxon>Poales</taxon>
        <taxon>Poaceae</taxon>
        <taxon>PACMAD clade</taxon>
        <taxon>Chloridoideae</taxon>
        <taxon>Cynodonteae</taxon>
        <taxon>Eleusininae</taxon>
        <taxon>Eleusine</taxon>
    </lineage>
</organism>
<dbReference type="Pfam" id="PF05057">
    <property type="entry name" value="DUF676"/>
    <property type="match status" value="1"/>
</dbReference>
<gene>
    <name evidence="3" type="primary">gb17854</name>
    <name evidence="3" type="ORF">PR202_gb17854</name>
</gene>
<dbReference type="AlphaFoldDB" id="A0AAV5F3G4"/>
<evidence type="ECO:0000313" key="3">
    <source>
        <dbReference type="EMBL" id="GJN29612.1"/>
    </source>
</evidence>
<protein>
    <recommendedName>
        <fullName evidence="2">DUF676 domain-containing protein</fullName>
    </recommendedName>
</protein>
<reference evidence="3" key="2">
    <citation type="submission" date="2021-12" db="EMBL/GenBank/DDBJ databases">
        <title>Resequencing data analysis of finger millet.</title>
        <authorList>
            <person name="Hatakeyama M."/>
            <person name="Aluri S."/>
            <person name="Balachadran M.T."/>
            <person name="Sivarajan S.R."/>
            <person name="Poveda L."/>
            <person name="Shimizu-Inatsugi R."/>
            <person name="Schlapbach R."/>
            <person name="Sreeman S.M."/>
            <person name="Shimizu K.K."/>
        </authorList>
    </citation>
    <scope>NUCLEOTIDE SEQUENCE</scope>
</reference>
<feature type="compositionally biased region" description="Pro residues" evidence="1">
    <location>
        <begin position="1"/>
        <end position="12"/>
    </location>
</feature>
<name>A0AAV5F3G4_ELECO</name>
<evidence type="ECO:0000313" key="4">
    <source>
        <dbReference type="Proteomes" id="UP001054889"/>
    </source>
</evidence>
<dbReference type="EMBL" id="BQKI01000081">
    <property type="protein sequence ID" value="GJN29612.1"/>
    <property type="molecule type" value="Genomic_DNA"/>
</dbReference>
<feature type="region of interest" description="Disordered" evidence="1">
    <location>
        <begin position="1"/>
        <end position="23"/>
    </location>
</feature>
<feature type="domain" description="DUF676" evidence="2">
    <location>
        <begin position="76"/>
        <end position="141"/>
    </location>
</feature>
<dbReference type="PANTHER" id="PTHR12482:SF11">
    <property type="entry name" value="LIPASE YOR059C ISOFORM X1"/>
    <property type="match status" value="1"/>
</dbReference>
<proteinExistence type="predicted"/>
<dbReference type="PANTHER" id="PTHR12482">
    <property type="entry name" value="LIPASE ROG1-RELATED-RELATED"/>
    <property type="match status" value="1"/>
</dbReference>
<keyword evidence="4" id="KW-1185">Reference proteome</keyword>